<sequence length="469" mass="52325">MPTLFLDPCHILFTQKTIKKQFQNGLSLEETACQLASKETAKRDITMIHVVEHSDGKIYSLDNRRLAVFRLLRFVRKYGKIKVSVVLPNPAEWRRKFDEGCDHTRITVRGINQVIGPTEEETTFPLQRIRAAMRDTVLVHHACVAAILDGMDSGDEGEEEVGQRPSNARQALKIPARKKNAADQRRGNKSTGALDFPNGLEPFAAGKARYAYRCRATGGCVQGFSEGSYLVLKAFKPEFKHLEITSADVAMQQEAARLAELFNEVAHPTQNGEPCLVHVRDAALVRFERDRLAANGTVALPKATNFMLEREIFGEFRKFNSNNGWSSKTASEIPNALSHWTWATQQKLLCDLQGYQGKPPGPKYLGSRYYYLFTDPAIMSADKRYGVTDLGMQGVENWFSVHECNAICKALGVAHLRPASRRTLPVESSSSYRETQNSYGPKAALRPAVAAPALAAIGEEYYDSDYDSD</sequence>
<dbReference type="SMART" id="SM00811">
    <property type="entry name" value="Alpha_kinase"/>
    <property type="match status" value="1"/>
</dbReference>
<gene>
    <name evidence="8" type="ORF">PBAH0796_LOCUS7732</name>
</gene>
<dbReference type="AlphaFoldDB" id="A0A7S0FDC1"/>
<dbReference type="EMBL" id="HBEG01012748">
    <property type="protein sequence ID" value="CAD8352365.1"/>
    <property type="molecule type" value="Transcribed_RNA"/>
</dbReference>
<dbReference type="PROSITE" id="PS51158">
    <property type="entry name" value="ALPHA_KINASE"/>
    <property type="match status" value="1"/>
</dbReference>
<evidence type="ECO:0000256" key="4">
    <source>
        <dbReference type="ARBA" id="ARBA00022777"/>
    </source>
</evidence>
<evidence type="ECO:0000259" key="7">
    <source>
        <dbReference type="PROSITE" id="PS51158"/>
    </source>
</evidence>
<evidence type="ECO:0000256" key="5">
    <source>
        <dbReference type="ARBA" id="ARBA00022840"/>
    </source>
</evidence>
<dbReference type="InterPro" id="IPR051852">
    <property type="entry name" value="Alpha-type_PK"/>
</dbReference>
<dbReference type="InterPro" id="IPR011009">
    <property type="entry name" value="Kinase-like_dom_sf"/>
</dbReference>
<evidence type="ECO:0000256" key="6">
    <source>
        <dbReference type="SAM" id="MobiDB-lite"/>
    </source>
</evidence>
<proteinExistence type="predicted"/>
<keyword evidence="2" id="KW-0808">Transferase</keyword>
<dbReference type="Gene3D" id="3.20.200.10">
    <property type="entry name" value="MHCK/EF2 kinase"/>
    <property type="match status" value="1"/>
</dbReference>
<evidence type="ECO:0000256" key="2">
    <source>
        <dbReference type="ARBA" id="ARBA00022679"/>
    </source>
</evidence>
<evidence type="ECO:0000256" key="1">
    <source>
        <dbReference type="ARBA" id="ARBA00022527"/>
    </source>
</evidence>
<feature type="region of interest" description="Disordered" evidence="6">
    <location>
        <begin position="154"/>
        <end position="196"/>
    </location>
</feature>
<dbReference type="GO" id="GO:0004674">
    <property type="term" value="F:protein serine/threonine kinase activity"/>
    <property type="evidence" value="ECO:0007669"/>
    <property type="project" value="UniProtKB-KW"/>
</dbReference>
<protein>
    <recommendedName>
        <fullName evidence="7">Alpha-type protein kinase domain-containing protein</fullName>
    </recommendedName>
</protein>
<dbReference type="GO" id="GO:0005524">
    <property type="term" value="F:ATP binding"/>
    <property type="evidence" value="ECO:0007669"/>
    <property type="project" value="UniProtKB-KW"/>
</dbReference>
<dbReference type="SUPFAM" id="SSF56112">
    <property type="entry name" value="Protein kinase-like (PK-like)"/>
    <property type="match status" value="1"/>
</dbReference>
<keyword evidence="3" id="KW-0547">Nucleotide-binding</keyword>
<keyword evidence="1" id="KW-0723">Serine/threonine-protein kinase</keyword>
<dbReference type="Pfam" id="PF02816">
    <property type="entry name" value="Alpha_kinase"/>
    <property type="match status" value="1"/>
</dbReference>
<dbReference type="CDD" id="cd04515">
    <property type="entry name" value="Alpha_kinase"/>
    <property type="match status" value="1"/>
</dbReference>
<reference evidence="8" key="1">
    <citation type="submission" date="2021-01" db="EMBL/GenBank/DDBJ databases">
        <authorList>
            <person name="Corre E."/>
            <person name="Pelletier E."/>
            <person name="Niang G."/>
            <person name="Scheremetjew M."/>
            <person name="Finn R."/>
            <person name="Kale V."/>
            <person name="Holt S."/>
            <person name="Cochrane G."/>
            <person name="Meng A."/>
            <person name="Brown T."/>
            <person name="Cohen L."/>
        </authorList>
    </citation>
    <scope>NUCLEOTIDE SEQUENCE</scope>
    <source>
        <strain evidence="8">Pbaha01</strain>
    </source>
</reference>
<evidence type="ECO:0000256" key="3">
    <source>
        <dbReference type="ARBA" id="ARBA00022741"/>
    </source>
</evidence>
<dbReference type="InterPro" id="IPR004166">
    <property type="entry name" value="a-kinase_dom"/>
</dbReference>
<keyword evidence="5" id="KW-0067">ATP-binding</keyword>
<accession>A0A7S0FDC1</accession>
<dbReference type="PANTHER" id="PTHR45992">
    <property type="entry name" value="EUKARYOTIC ELONGATION FACTOR 2 KINASE-RELATED"/>
    <property type="match status" value="1"/>
</dbReference>
<organism evidence="8">
    <name type="scientific">Pyrodinium bahamense</name>
    <dbReference type="NCBI Taxonomy" id="73915"/>
    <lineage>
        <taxon>Eukaryota</taxon>
        <taxon>Sar</taxon>
        <taxon>Alveolata</taxon>
        <taxon>Dinophyceae</taxon>
        <taxon>Gonyaulacales</taxon>
        <taxon>Pyrocystaceae</taxon>
        <taxon>Pyrodinium</taxon>
    </lineage>
</organism>
<name>A0A7S0FDC1_9DINO</name>
<feature type="domain" description="Alpha-type protein kinase" evidence="7">
    <location>
        <begin position="178"/>
        <end position="416"/>
    </location>
</feature>
<evidence type="ECO:0000313" key="8">
    <source>
        <dbReference type="EMBL" id="CAD8352365.1"/>
    </source>
</evidence>
<keyword evidence="4" id="KW-0418">Kinase</keyword>
<dbReference type="Gene3D" id="3.30.200.20">
    <property type="entry name" value="Phosphorylase Kinase, domain 1"/>
    <property type="match status" value="1"/>
</dbReference>